<gene>
    <name evidence="1" type="ORF">RRF57_009698</name>
</gene>
<protein>
    <submittedName>
        <fullName evidence="1">Uncharacterized protein</fullName>
    </submittedName>
</protein>
<proteinExistence type="predicted"/>
<reference evidence="1 2" key="1">
    <citation type="submission" date="2023-10" db="EMBL/GenBank/DDBJ databases">
        <title>Draft genome sequence of Xylaria bambusicola isolate GMP-LS, the root and basal stem rot pathogen of sugarcane in Indonesia.</title>
        <authorList>
            <person name="Selvaraj P."/>
            <person name="Muralishankar V."/>
            <person name="Muruganantham S."/>
            <person name="Sp S."/>
            <person name="Haryani S."/>
            <person name="Lau K.J.X."/>
            <person name="Naqvi N.I."/>
        </authorList>
    </citation>
    <scope>NUCLEOTIDE SEQUENCE [LARGE SCALE GENOMIC DNA]</scope>
    <source>
        <strain evidence="1">GMP-LS</strain>
    </source>
</reference>
<name>A0AAN7UTW2_9PEZI</name>
<sequence>MYKEKLGDWGFSKNISKKIAAKLCRMADERKPKDTIFYLGQKNWSVDEMKRKLERGGKEDPLLELGEM</sequence>
<dbReference type="Proteomes" id="UP001305414">
    <property type="component" value="Unassembled WGS sequence"/>
</dbReference>
<evidence type="ECO:0000313" key="2">
    <source>
        <dbReference type="Proteomes" id="UP001305414"/>
    </source>
</evidence>
<evidence type="ECO:0000313" key="1">
    <source>
        <dbReference type="EMBL" id="KAK5633984.1"/>
    </source>
</evidence>
<accession>A0AAN7UTW2</accession>
<dbReference type="EMBL" id="JAWHQM010000037">
    <property type="protein sequence ID" value="KAK5633984.1"/>
    <property type="molecule type" value="Genomic_DNA"/>
</dbReference>
<keyword evidence="2" id="KW-1185">Reference proteome</keyword>
<dbReference type="AlphaFoldDB" id="A0AAN7UTW2"/>
<comment type="caution">
    <text evidence="1">The sequence shown here is derived from an EMBL/GenBank/DDBJ whole genome shotgun (WGS) entry which is preliminary data.</text>
</comment>
<organism evidence="1 2">
    <name type="scientific">Xylaria bambusicola</name>
    <dbReference type="NCBI Taxonomy" id="326684"/>
    <lineage>
        <taxon>Eukaryota</taxon>
        <taxon>Fungi</taxon>
        <taxon>Dikarya</taxon>
        <taxon>Ascomycota</taxon>
        <taxon>Pezizomycotina</taxon>
        <taxon>Sordariomycetes</taxon>
        <taxon>Xylariomycetidae</taxon>
        <taxon>Xylariales</taxon>
        <taxon>Xylariaceae</taxon>
        <taxon>Xylaria</taxon>
    </lineage>
</organism>